<feature type="transmembrane region" description="Helical" evidence="10">
    <location>
        <begin position="301"/>
        <end position="334"/>
    </location>
</feature>
<feature type="transmembrane region" description="Helical" evidence="10">
    <location>
        <begin position="80"/>
        <end position="104"/>
    </location>
</feature>
<dbReference type="eggNOG" id="COG0168">
    <property type="taxonomic scope" value="Bacteria"/>
</dbReference>
<keyword evidence="3" id="KW-1003">Cell membrane</keyword>
<evidence type="ECO:0000256" key="8">
    <source>
        <dbReference type="ARBA" id="ARBA00023065"/>
    </source>
</evidence>
<keyword evidence="12" id="KW-1185">Reference proteome</keyword>
<feature type="transmembrane region" description="Helical" evidence="10">
    <location>
        <begin position="164"/>
        <end position="183"/>
    </location>
</feature>
<dbReference type="InterPro" id="IPR004772">
    <property type="entry name" value="TrkH"/>
</dbReference>
<feature type="transmembrane region" description="Helical" evidence="10">
    <location>
        <begin position="131"/>
        <end position="152"/>
    </location>
</feature>
<proteinExistence type="predicted"/>
<dbReference type="PANTHER" id="PTHR32024:SF1">
    <property type="entry name" value="KTR SYSTEM POTASSIUM UPTAKE PROTEIN B"/>
    <property type="match status" value="1"/>
</dbReference>
<reference evidence="11 12" key="1">
    <citation type="submission" date="2009-10" db="EMBL/GenBank/DDBJ databases">
        <authorList>
            <person name="Harkins D.M."/>
            <person name="Madupu R."/>
            <person name="Durkin A.S."/>
            <person name="Torralba M."/>
            <person name="Methe B."/>
            <person name="Sutton G.G."/>
            <person name="Strausberg R.L."/>
            <person name="Nelson K.E."/>
        </authorList>
    </citation>
    <scope>NUCLEOTIDE SEQUENCE [LARGE SCALE GENOMIC DNA]</scope>
    <source>
        <strain evidence="11 12">F0264</strain>
    </source>
</reference>
<evidence type="ECO:0000256" key="9">
    <source>
        <dbReference type="ARBA" id="ARBA00023136"/>
    </source>
</evidence>
<dbReference type="AlphaFoldDB" id="D0GLR7"/>
<accession>D0GLR7</accession>
<keyword evidence="8" id="KW-0406">Ion transport</keyword>
<keyword evidence="5 10" id="KW-0812">Transmembrane</keyword>
<evidence type="ECO:0000256" key="1">
    <source>
        <dbReference type="ARBA" id="ARBA00004651"/>
    </source>
</evidence>
<keyword evidence="6" id="KW-0630">Potassium</keyword>
<comment type="caution">
    <text evidence="11">The sequence shown here is derived from an EMBL/GenBank/DDBJ whole genome shotgun (WGS) entry which is preliminary data.</text>
</comment>
<dbReference type="Pfam" id="PF02386">
    <property type="entry name" value="TrkH"/>
    <property type="match status" value="1"/>
</dbReference>
<evidence type="ECO:0000313" key="12">
    <source>
        <dbReference type="Proteomes" id="UP000004226"/>
    </source>
</evidence>
<evidence type="ECO:0000256" key="7">
    <source>
        <dbReference type="ARBA" id="ARBA00022989"/>
    </source>
</evidence>
<keyword evidence="7 10" id="KW-1133">Transmembrane helix</keyword>
<feature type="transmembrane region" description="Helical" evidence="10">
    <location>
        <begin position="20"/>
        <end position="40"/>
    </location>
</feature>
<dbReference type="NCBIfam" id="TIGR00933">
    <property type="entry name" value="2a38"/>
    <property type="match status" value="1"/>
</dbReference>
<gene>
    <name evidence="11" type="ORF">HMPREF0554_0117</name>
</gene>
<sequence length="452" mass="50391">MKEIFKKMRKKLHISPQAMILISFCMIILISGTILSLPVSTVNGKGIRWIDGIFTATSAVCVTGLSVNDMNSVFNLFGKTLILILIQLGGLGLITISSLFIILLSRKINYYTKKAVEEDLNTDKIFNIQKYVKNVIFTVFLIEFSGAVFLLFEFSKIFELKRAAYYSVFHSISAFCNAGFSLFSNNLSDFKSSFILNLVISLLIILGGIGFSTLLNIYRYFSKKDKKLTITSKLSINISLILILIGTISIFIIEYSNEKTIGNLSFLQKITASIFQSVSVRTAGFNTISLVDLKDASTFLFIILMFIGASPGSTGGGIKTTTIGIIFLGIRAILFNKENLEFSRRRIEWNNFNKAIVLFFISIIYIAIILFLMMITEKNIEFIDLLFEIVSAFGTVGLSKGVTSLLSDISKSFIIFTMFIGRVGPLTVTLVLLPKKIKSTNYKYPAENIIIG</sequence>
<feature type="transmembrane region" description="Helical" evidence="10">
    <location>
        <begin position="413"/>
        <end position="433"/>
    </location>
</feature>
<evidence type="ECO:0000256" key="4">
    <source>
        <dbReference type="ARBA" id="ARBA00022538"/>
    </source>
</evidence>
<dbReference type="GO" id="GO:0015379">
    <property type="term" value="F:potassium:chloride symporter activity"/>
    <property type="evidence" value="ECO:0007669"/>
    <property type="project" value="InterPro"/>
</dbReference>
<evidence type="ECO:0000256" key="5">
    <source>
        <dbReference type="ARBA" id="ARBA00022692"/>
    </source>
</evidence>
<comment type="subcellular location">
    <subcellularLocation>
        <location evidence="1">Cell membrane</location>
        <topology evidence="1">Multi-pass membrane protein</topology>
    </subcellularLocation>
</comment>
<feature type="transmembrane region" description="Helical" evidence="10">
    <location>
        <begin position="195"/>
        <end position="218"/>
    </location>
</feature>
<feature type="transmembrane region" description="Helical" evidence="10">
    <location>
        <begin position="46"/>
        <end position="68"/>
    </location>
</feature>
<dbReference type="GO" id="GO:0005886">
    <property type="term" value="C:plasma membrane"/>
    <property type="evidence" value="ECO:0007669"/>
    <property type="project" value="UniProtKB-SubCell"/>
</dbReference>
<dbReference type="PANTHER" id="PTHR32024">
    <property type="entry name" value="TRK SYSTEM POTASSIUM UPTAKE PROTEIN TRKG-RELATED"/>
    <property type="match status" value="1"/>
</dbReference>
<keyword evidence="9 10" id="KW-0472">Membrane</keyword>
<feature type="transmembrane region" description="Helical" evidence="10">
    <location>
        <begin position="355"/>
        <end position="375"/>
    </location>
</feature>
<evidence type="ECO:0000256" key="3">
    <source>
        <dbReference type="ARBA" id="ARBA00022475"/>
    </source>
</evidence>
<organism evidence="11 12">
    <name type="scientific">Pseudoleptotrichia goodfellowii F0264</name>
    <dbReference type="NCBI Taxonomy" id="596323"/>
    <lineage>
        <taxon>Bacteria</taxon>
        <taxon>Fusobacteriati</taxon>
        <taxon>Fusobacteriota</taxon>
        <taxon>Fusobacteriia</taxon>
        <taxon>Fusobacteriales</taxon>
        <taxon>Leptotrichiaceae</taxon>
        <taxon>Pseudoleptotrichia</taxon>
    </lineage>
</organism>
<protein>
    <submittedName>
        <fullName evidence="11">Potassium uptake protein, TrkH family</fullName>
    </submittedName>
</protein>
<keyword evidence="4" id="KW-0633">Potassium transport</keyword>
<evidence type="ECO:0000256" key="2">
    <source>
        <dbReference type="ARBA" id="ARBA00022448"/>
    </source>
</evidence>
<evidence type="ECO:0000313" key="11">
    <source>
        <dbReference type="EMBL" id="EEY34965.1"/>
    </source>
</evidence>
<keyword evidence="2" id="KW-0813">Transport</keyword>
<name>D0GLR7_9FUSO</name>
<dbReference type="EMBL" id="ADAD01000124">
    <property type="protein sequence ID" value="EEY34965.1"/>
    <property type="molecule type" value="Genomic_DNA"/>
</dbReference>
<evidence type="ECO:0000256" key="6">
    <source>
        <dbReference type="ARBA" id="ARBA00022958"/>
    </source>
</evidence>
<evidence type="ECO:0000256" key="10">
    <source>
        <dbReference type="SAM" id="Phobius"/>
    </source>
</evidence>
<dbReference type="InterPro" id="IPR003445">
    <property type="entry name" value="Cat_transpt"/>
</dbReference>
<feature type="transmembrane region" description="Helical" evidence="10">
    <location>
        <begin position="230"/>
        <end position="253"/>
    </location>
</feature>
<dbReference type="Proteomes" id="UP000004226">
    <property type="component" value="Unassembled WGS sequence"/>
</dbReference>